<evidence type="ECO:0000256" key="1">
    <source>
        <dbReference type="SAM" id="MobiDB-lite"/>
    </source>
</evidence>
<evidence type="ECO:0000256" key="2">
    <source>
        <dbReference type="SAM" id="Phobius"/>
    </source>
</evidence>
<dbReference type="EMBL" id="JAGGNH010000008">
    <property type="protein sequence ID" value="KAJ0965135.1"/>
    <property type="molecule type" value="Genomic_DNA"/>
</dbReference>
<dbReference type="AlphaFoldDB" id="A0A9D5C236"/>
<comment type="caution">
    <text evidence="3">The sequence shown here is derived from an EMBL/GenBank/DDBJ whole genome shotgun (WGS) entry which is preliminary data.</text>
</comment>
<organism evidence="3 4">
    <name type="scientific">Dioscorea zingiberensis</name>
    <dbReference type="NCBI Taxonomy" id="325984"/>
    <lineage>
        <taxon>Eukaryota</taxon>
        <taxon>Viridiplantae</taxon>
        <taxon>Streptophyta</taxon>
        <taxon>Embryophyta</taxon>
        <taxon>Tracheophyta</taxon>
        <taxon>Spermatophyta</taxon>
        <taxon>Magnoliopsida</taxon>
        <taxon>Liliopsida</taxon>
        <taxon>Dioscoreales</taxon>
        <taxon>Dioscoreaceae</taxon>
        <taxon>Dioscorea</taxon>
    </lineage>
</organism>
<dbReference type="OrthoDB" id="1724443at2759"/>
<keyword evidence="2" id="KW-0812">Transmembrane</keyword>
<dbReference type="Proteomes" id="UP001085076">
    <property type="component" value="Miscellaneous, Linkage group lg08"/>
</dbReference>
<reference evidence="3" key="2">
    <citation type="journal article" date="2022" name="Hortic Res">
        <title>The genome of Dioscorea zingiberensis sheds light on the biosynthesis, origin and evolution of the medicinally important diosgenin saponins.</title>
        <authorList>
            <person name="Li Y."/>
            <person name="Tan C."/>
            <person name="Li Z."/>
            <person name="Guo J."/>
            <person name="Li S."/>
            <person name="Chen X."/>
            <person name="Wang C."/>
            <person name="Dai X."/>
            <person name="Yang H."/>
            <person name="Song W."/>
            <person name="Hou L."/>
            <person name="Xu J."/>
            <person name="Tong Z."/>
            <person name="Xu A."/>
            <person name="Yuan X."/>
            <person name="Wang W."/>
            <person name="Yang Q."/>
            <person name="Chen L."/>
            <person name="Sun Z."/>
            <person name="Wang K."/>
            <person name="Pan B."/>
            <person name="Chen J."/>
            <person name="Bao Y."/>
            <person name="Liu F."/>
            <person name="Qi X."/>
            <person name="Gang D.R."/>
            <person name="Wen J."/>
            <person name="Li J."/>
        </authorList>
    </citation>
    <scope>NUCLEOTIDE SEQUENCE</scope>
    <source>
        <strain evidence="3">Dzin_1.0</strain>
    </source>
</reference>
<keyword evidence="4" id="KW-1185">Reference proteome</keyword>
<reference evidence="3" key="1">
    <citation type="submission" date="2021-03" db="EMBL/GenBank/DDBJ databases">
        <authorList>
            <person name="Li Z."/>
            <person name="Yang C."/>
        </authorList>
    </citation>
    <scope>NUCLEOTIDE SEQUENCE</scope>
    <source>
        <strain evidence="3">Dzin_1.0</strain>
        <tissue evidence="3">Leaf</tissue>
    </source>
</reference>
<protein>
    <submittedName>
        <fullName evidence="3">Uncharacterized protein</fullName>
    </submittedName>
</protein>
<accession>A0A9D5C236</accession>
<feature type="transmembrane region" description="Helical" evidence="2">
    <location>
        <begin position="116"/>
        <end position="139"/>
    </location>
</feature>
<feature type="region of interest" description="Disordered" evidence="1">
    <location>
        <begin position="1"/>
        <end position="42"/>
    </location>
</feature>
<sequence length="158" mass="17647">MWVMPAKSSTTMTFKESGLRRRRKRYRNQEKKEGFGALPPEPPFELSASDMEVVEDFDQARSPWIRRCYNEALELEIGLEVLSDLMDKELKRKLPDQQLHALLVLSDLTKHDGSKMLVAGANFLATFIADCFLGALSLFDGGEGRGSPVEERGGGGLV</sequence>
<evidence type="ECO:0000313" key="3">
    <source>
        <dbReference type="EMBL" id="KAJ0965135.1"/>
    </source>
</evidence>
<name>A0A9D5C236_9LILI</name>
<gene>
    <name evidence="3" type="ORF">J5N97_026273</name>
</gene>
<evidence type="ECO:0000313" key="4">
    <source>
        <dbReference type="Proteomes" id="UP001085076"/>
    </source>
</evidence>
<keyword evidence="2" id="KW-1133">Transmembrane helix</keyword>
<keyword evidence="2" id="KW-0472">Membrane</keyword>
<proteinExistence type="predicted"/>